<protein>
    <submittedName>
        <fullName evidence="3">Uncharacterized protein</fullName>
    </submittedName>
</protein>
<comment type="similarity">
    <text evidence="2">Belongs to the glycosyl hydrolase 88 family.</text>
</comment>
<gene>
    <name evidence="3" type="ORF">SLS60_008543</name>
</gene>
<dbReference type="PANTHER" id="PTHR36845:SF1">
    <property type="entry name" value="HYDROLASE, PUTATIVE (AFU_ORTHOLOGUE AFUA_7G05090)-RELATED"/>
    <property type="match status" value="1"/>
</dbReference>
<name>A0ABR3R0W0_9PLEO</name>
<dbReference type="InterPro" id="IPR012341">
    <property type="entry name" value="6hp_glycosidase-like_sf"/>
</dbReference>
<keyword evidence="1" id="KW-0378">Hydrolase</keyword>
<evidence type="ECO:0000256" key="1">
    <source>
        <dbReference type="ARBA" id="ARBA00022801"/>
    </source>
</evidence>
<dbReference type="Gene3D" id="1.50.10.10">
    <property type="match status" value="1"/>
</dbReference>
<evidence type="ECO:0000256" key="2">
    <source>
        <dbReference type="ARBA" id="ARBA00038358"/>
    </source>
</evidence>
<reference evidence="3 4" key="1">
    <citation type="submission" date="2024-02" db="EMBL/GenBank/DDBJ databases">
        <title>De novo assembly and annotation of 12 fungi associated with fruit tree decline syndrome in Ontario, Canada.</title>
        <authorList>
            <person name="Sulman M."/>
            <person name="Ellouze W."/>
            <person name="Ilyukhin E."/>
        </authorList>
    </citation>
    <scope>NUCLEOTIDE SEQUENCE [LARGE SCALE GENOMIC DNA]</scope>
    <source>
        <strain evidence="3 4">M42-189</strain>
    </source>
</reference>
<keyword evidence="4" id="KW-1185">Reference proteome</keyword>
<sequence>MDVNSQIVSINDLEDSNAHHERDLKRKWLEDDLLELYTPSVQAKIWSIAAKGLELSSPPTLYPEYTMPGGTHYIYRKADFWTSGFFPGSLHLLLERRKKFSHILAEANNSQGGPHLLSIK</sequence>
<proteinExistence type="inferred from homology"/>
<evidence type="ECO:0000313" key="4">
    <source>
        <dbReference type="Proteomes" id="UP001521785"/>
    </source>
</evidence>
<evidence type="ECO:0000313" key="3">
    <source>
        <dbReference type="EMBL" id="KAL1598055.1"/>
    </source>
</evidence>
<comment type="caution">
    <text evidence="3">The sequence shown here is derived from an EMBL/GenBank/DDBJ whole genome shotgun (WGS) entry which is preliminary data.</text>
</comment>
<dbReference type="PANTHER" id="PTHR36845">
    <property type="entry name" value="HYDROLASE, PUTATIVE (AFU_ORTHOLOGUE AFUA_7G05090)-RELATED"/>
    <property type="match status" value="1"/>
</dbReference>
<organism evidence="3 4">
    <name type="scientific">Paraconiothyrium brasiliense</name>
    <dbReference type="NCBI Taxonomy" id="300254"/>
    <lineage>
        <taxon>Eukaryota</taxon>
        <taxon>Fungi</taxon>
        <taxon>Dikarya</taxon>
        <taxon>Ascomycota</taxon>
        <taxon>Pezizomycotina</taxon>
        <taxon>Dothideomycetes</taxon>
        <taxon>Pleosporomycetidae</taxon>
        <taxon>Pleosporales</taxon>
        <taxon>Massarineae</taxon>
        <taxon>Didymosphaeriaceae</taxon>
        <taxon>Paraconiothyrium</taxon>
    </lineage>
</organism>
<dbReference type="Proteomes" id="UP001521785">
    <property type="component" value="Unassembled WGS sequence"/>
</dbReference>
<dbReference type="EMBL" id="JAKJXO020000012">
    <property type="protein sequence ID" value="KAL1598055.1"/>
    <property type="molecule type" value="Genomic_DNA"/>
</dbReference>
<dbReference type="InterPro" id="IPR008928">
    <property type="entry name" value="6-hairpin_glycosidase_sf"/>
</dbReference>
<dbReference type="InterPro" id="IPR052369">
    <property type="entry name" value="UG_Glycosaminoglycan_Hydrolase"/>
</dbReference>
<accession>A0ABR3R0W0</accession>
<dbReference type="SUPFAM" id="SSF48208">
    <property type="entry name" value="Six-hairpin glycosidases"/>
    <property type="match status" value="1"/>
</dbReference>